<keyword evidence="3" id="KW-1185">Reference proteome</keyword>
<feature type="region of interest" description="Disordered" evidence="1">
    <location>
        <begin position="1"/>
        <end position="38"/>
    </location>
</feature>
<name>A0ABS6AGM1_9RHOB</name>
<evidence type="ECO:0000256" key="1">
    <source>
        <dbReference type="SAM" id="MobiDB-lite"/>
    </source>
</evidence>
<dbReference type="EMBL" id="JAHKNG010000001">
    <property type="protein sequence ID" value="MBU3028521.1"/>
    <property type="molecule type" value="Genomic_DNA"/>
</dbReference>
<evidence type="ECO:0000313" key="2">
    <source>
        <dbReference type="EMBL" id="MBU3028521.1"/>
    </source>
</evidence>
<accession>A0ABS6AGM1</accession>
<gene>
    <name evidence="2" type="ORF">KNW02_00135</name>
</gene>
<proteinExistence type="predicted"/>
<comment type="caution">
    <text evidence="2">The sequence shown here is derived from an EMBL/GenBank/DDBJ whole genome shotgun (WGS) entry which is preliminary data.</text>
</comment>
<dbReference type="Proteomes" id="UP001166191">
    <property type="component" value="Unassembled WGS sequence"/>
</dbReference>
<sequence>MTTSFLSRMPGSARPTGAVARSRRGGVWHDPDASGTGVPSAALDRLKGLAARSPAVARVQLLQRLADQSARALPGKGVVQRAPVKVSGGVFKDDQYEPYKDGSTTVGLGGAAAAATSVGASMGKLSFTPSPDLDAQEVHLVQIVRERRGAAPVDPGERQGNLGFGERQVPKGDHAGWGIDAETHAPASLGLFRIGEARKGHPEAYDKLVDDLYHKRRSDQPAVPLTSRDPRYAQQRLSAATPAYAPSSPPTTGHTGYAAVRAGGETVVTKQTAKGFEKVKLQDAHGAPLLKWVPPAAVLRDQPAAPIASNLLGMEFEVTALATGGAMNDKYLGSVSWGWTRAVGGREAKLLPLSLVSMGDPSAAFAAAAEHWNALTVEGAPLMPLPVPDHTD</sequence>
<organism evidence="2 3">
    <name type="scientific">Paracoccus marinaquae</name>
    <dbReference type="NCBI Taxonomy" id="2841926"/>
    <lineage>
        <taxon>Bacteria</taxon>
        <taxon>Pseudomonadati</taxon>
        <taxon>Pseudomonadota</taxon>
        <taxon>Alphaproteobacteria</taxon>
        <taxon>Rhodobacterales</taxon>
        <taxon>Paracoccaceae</taxon>
        <taxon>Paracoccus</taxon>
    </lineage>
</organism>
<evidence type="ECO:0000313" key="3">
    <source>
        <dbReference type="Proteomes" id="UP001166191"/>
    </source>
</evidence>
<dbReference type="RefSeq" id="WP_216031224.1">
    <property type="nucleotide sequence ID" value="NZ_JAHKNG010000001.1"/>
</dbReference>
<protein>
    <submittedName>
        <fullName evidence="2">Uncharacterized protein</fullName>
    </submittedName>
</protein>
<reference evidence="2" key="1">
    <citation type="submission" date="2021-06" db="EMBL/GenBank/DDBJ databases">
        <title>Paracoccus bacterium XHP0099 sp. nov., isolated from the surface waters of the Yellow Sea.</title>
        <authorList>
            <person name="Xue H."/>
            <person name="Zhang D."/>
        </authorList>
    </citation>
    <scope>NUCLEOTIDE SEQUENCE</scope>
    <source>
        <strain evidence="2">XHP0099</strain>
    </source>
</reference>